<dbReference type="EMBL" id="JPVT01000058">
    <property type="protein sequence ID" value="KFN92192.1"/>
    <property type="molecule type" value="Genomic_DNA"/>
</dbReference>
<sequence>MSYFNHMSDNKGTKETCEKCRKEFAWKVYSDNYPGGKDTEFIDCPYCGARNASVKTSGSVITLKI</sequence>
<gene>
    <name evidence="1" type="ORF">TMU3MR103_0653</name>
</gene>
<dbReference type="AlphaFoldDB" id="A0A091C7T0"/>
<evidence type="ECO:0000313" key="2">
    <source>
        <dbReference type="Proteomes" id="UP000029381"/>
    </source>
</evidence>
<reference evidence="1 2" key="1">
    <citation type="submission" date="2014-08" db="EMBL/GenBank/DDBJ databases">
        <title>Genome sequence of Tetragenococcus muriaticus.</title>
        <authorList>
            <person name="Chuea-nongthon C."/>
            <person name="Rodtong S."/>
            <person name="Yongsawatdigul J."/>
            <person name="Steele J.L."/>
            <person name="Liu X.-y."/>
            <person name="Speers J."/>
            <person name="Glasner J.D."/>
            <person name="Neeno-Eckwall E.C."/>
        </authorList>
    </citation>
    <scope>NUCLEOTIDE SEQUENCE [LARGE SCALE GENOMIC DNA]</scope>
    <source>
        <strain evidence="1 2">3MR10-3</strain>
    </source>
</reference>
<comment type="caution">
    <text evidence="1">The sequence shown here is derived from an EMBL/GenBank/DDBJ whole genome shotgun (WGS) entry which is preliminary data.</text>
</comment>
<organism evidence="1 2">
    <name type="scientific">Tetragenococcus muriaticus 3MR10-3</name>
    <dbReference type="NCBI Taxonomy" id="1302648"/>
    <lineage>
        <taxon>Bacteria</taxon>
        <taxon>Bacillati</taxon>
        <taxon>Bacillota</taxon>
        <taxon>Bacilli</taxon>
        <taxon>Lactobacillales</taxon>
        <taxon>Enterococcaceae</taxon>
        <taxon>Tetragenococcus</taxon>
    </lineage>
</organism>
<accession>A0A091C7T0</accession>
<protein>
    <submittedName>
        <fullName evidence="1">Uncharacterized protein</fullName>
    </submittedName>
</protein>
<dbReference type="Proteomes" id="UP000029381">
    <property type="component" value="Unassembled WGS sequence"/>
</dbReference>
<name>A0A091C7T0_9ENTE</name>
<dbReference type="PATRIC" id="fig|1302648.3.peg.635"/>
<evidence type="ECO:0000313" key="1">
    <source>
        <dbReference type="EMBL" id="KFN92192.1"/>
    </source>
</evidence>
<keyword evidence="2" id="KW-1185">Reference proteome</keyword>
<proteinExistence type="predicted"/>